<comment type="caution">
    <text evidence="2">The sequence shown here is derived from an EMBL/GenBank/DDBJ whole genome shotgun (WGS) entry which is preliminary data.</text>
</comment>
<proteinExistence type="predicted"/>
<name>A0ABD2ITZ7_HETSC</name>
<accession>A0ABD2ITZ7</accession>
<keyword evidence="1" id="KW-0175">Coiled coil</keyword>
<protein>
    <submittedName>
        <fullName evidence="2">Uncharacterized protein</fullName>
    </submittedName>
</protein>
<gene>
    <name evidence="2" type="ORF">niasHS_011254</name>
</gene>
<sequence length="216" mass="25464">MTNQLQERKKLLDAEIEQLQKELNEIEADNVEKQKQLSDEQNLLTEVRTDEGIQQHKLRQLKESLECHEKALEESNAEFDKKKSELLASMQTFSKAASKRNDKFKMALQILGRVTIKDEDRYGNMEDFKQKMRKQIDEFKSDIALGHQEIENKRKELEQLKAKFNAEIDVPEIGPELKREICDNCNEALKCQRKRLVDLKMLNHDMKFKLESTQKN</sequence>
<evidence type="ECO:0000313" key="3">
    <source>
        <dbReference type="Proteomes" id="UP001620645"/>
    </source>
</evidence>
<evidence type="ECO:0000313" key="2">
    <source>
        <dbReference type="EMBL" id="KAL3083452.1"/>
    </source>
</evidence>
<dbReference type="EMBL" id="JBICCN010000254">
    <property type="protein sequence ID" value="KAL3083452.1"/>
    <property type="molecule type" value="Genomic_DNA"/>
</dbReference>
<feature type="coiled-coil region" evidence="1">
    <location>
        <begin position="2"/>
        <end position="85"/>
    </location>
</feature>
<keyword evidence="3" id="KW-1185">Reference proteome</keyword>
<evidence type="ECO:0000256" key="1">
    <source>
        <dbReference type="SAM" id="Coils"/>
    </source>
</evidence>
<dbReference type="AlphaFoldDB" id="A0ABD2ITZ7"/>
<dbReference type="Proteomes" id="UP001620645">
    <property type="component" value="Unassembled WGS sequence"/>
</dbReference>
<organism evidence="2 3">
    <name type="scientific">Heterodera schachtii</name>
    <name type="common">Sugarbeet cyst nematode worm</name>
    <name type="synonym">Tylenchus schachtii</name>
    <dbReference type="NCBI Taxonomy" id="97005"/>
    <lineage>
        <taxon>Eukaryota</taxon>
        <taxon>Metazoa</taxon>
        <taxon>Ecdysozoa</taxon>
        <taxon>Nematoda</taxon>
        <taxon>Chromadorea</taxon>
        <taxon>Rhabditida</taxon>
        <taxon>Tylenchina</taxon>
        <taxon>Tylenchomorpha</taxon>
        <taxon>Tylenchoidea</taxon>
        <taxon>Heteroderidae</taxon>
        <taxon>Heteroderinae</taxon>
        <taxon>Heterodera</taxon>
    </lineage>
</organism>
<reference evidence="2 3" key="1">
    <citation type="submission" date="2024-10" db="EMBL/GenBank/DDBJ databases">
        <authorList>
            <person name="Kim D."/>
        </authorList>
    </citation>
    <scope>NUCLEOTIDE SEQUENCE [LARGE SCALE GENOMIC DNA]</scope>
    <source>
        <strain evidence="2">Taebaek</strain>
    </source>
</reference>
<feature type="coiled-coil region" evidence="1">
    <location>
        <begin position="143"/>
        <end position="170"/>
    </location>
</feature>